<dbReference type="Gene3D" id="3.30.300.30">
    <property type="match status" value="1"/>
</dbReference>
<feature type="domain" description="AMP-dependent synthetase/ligase" evidence="1">
    <location>
        <begin position="35"/>
        <end position="440"/>
    </location>
</feature>
<dbReference type="InterPro" id="IPR042099">
    <property type="entry name" value="ANL_N_sf"/>
</dbReference>
<evidence type="ECO:0000313" key="3">
    <source>
        <dbReference type="EMBL" id="MDP9922682.1"/>
    </source>
</evidence>
<dbReference type="InterPro" id="IPR020845">
    <property type="entry name" value="AMP-binding_CS"/>
</dbReference>
<proteinExistence type="predicted"/>
<name>A0AAW8DU11_9BURK</name>
<evidence type="ECO:0000313" key="4">
    <source>
        <dbReference type="Proteomes" id="UP001244295"/>
    </source>
</evidence>
<organism evidence="3 4">
    <name type="scientific">Variovorax boronicumulans</name>
    <dbReference type="NCBI Taxonomy" id="436515"/>
    <lineage>
        <taxon>Bacteria</taxon>
        <taxon>Pseudomonadati</taxon>
        <taxon>Pseudomonadota</taxon>
        <taxon>Betaproteobacteria</taxon>
        <taxon>Burkholderiales</taxon>
        <taxon>Comamonadaceae</taxon>
        <taxon>Variovorax</taxon>
    </lineage>
</organism>
<dbReference type="Gene3D" id="3.40.50.12780">
    <property type="entry name" value="N-terminal domain of ligase-like"/>
    <property type="match status" value="1"/>
</dbReference>
<dbReference type="InterPro" id="IPR050237">
    <property type="entry name" value="ATP-dep_AMP-bd_enzyme"/>
</dbReference>
<feature type="domain" description="AMP-binding enzyme C-terminal" evidence="2">
    <location>
        <begin position="494"/>
        <end position="569"/>
    </location>
</feature>
<dbReference type="EMBL" id="JAUSRR010000003">
    <property type="protein sequence ID" value="MDP9922682.1"/>
    <property type="molecule type" value="Genomic_DNA"/>
</dbReference>
<evidence type="ECO:0000259" key="1">
    <source>
        <dbReference type="Pfam" id="PF00501"/>
    </source>
</evidence>
<protein>
    <submittedName>
        <fullName evidence="3">Fatty-acyl-CoA synthase</fullName>
        <ecNumber evidence="3">6.2.1.-</ecNumber>
    </submittedName>
</protein>
<dbReference type="PROSITE" id="PS00455">
    <property type="entry name" value="AMP_BINDING"/>
    <property type="match status" value="1"/>
</dbReference>
<dbReference type="Pfam" id="PF13193">
    <property type="entry name" value="AMP-binding_C"/>
    <property type="match status" value="1"/>
</dbReference>
<dbReference type="Pfam" id="PF00501">
    <property type="entry name" value="AMP-binding"/>
    <property type="match status" value="1"/>
</dbReference>
<dbReference type="GO" id="GO:0016878">
    <property type="term" value="F:acid-thiol ligase activity"/>
    <property type="evidence" value="ECO:0007669"/>
    <property type="project" value="UniProtKB-ARBA"/>
</dbReference>
<dbReference type="NCBIfam" id="NF005714">
    <property type="entry name" value="PRK07529.1"/>
    <property type="match status" value="1"/>
</dbReference>
<dbReference type="EC" id="6.2.1.-" evidence="3"/>
<dbReference type="PANTHER" id="PTHR43767:SF1">
    <property type="entry name" value="NONRIBOSOMAL PEPTIDE SYNTHASE PES1 (EUROFUNG)-RELATED"/>
    <property type="match status" value="1"/>
</dbReference>
<gene>
    <name evidence="3" type="ORF">J2W25_001703</name>
</gene>
<sequence>MSSIASLADVLHIESVPLAQRSVPQTPYEMLRQGALRAPGQPALSFFFDAEHFDRPHVWNHEDLLRRITQAANLFRSIGIGREDVLAFVLPNLPETHFVIWGGEAAGIVFAINPLLESEQIAELLNAARARWLVTLEPTPGTDLWEKTSAAARKVNGLRGILTISMSPYVSGVRGLALRAMSRVRRPRVPGLDIPILDFKSALRTVRDDRLEFEPPRPDQIASYFCTGGTTGLPKIATRTHFSEAFDAWAMSIFVEGGFAPGRTIFCGLPLFHVNGQLVTGLAPLGNGAHVVMGTPQGYRGPGVLARFWAIVAHYRVNAFSGVPTVFSALLQTPIESHDVSSLDFALCGAAPMPQALFSTFVAQTGTRILEAYGLTEGACASSANPPFGSPRIGSIGLRFPYQDMRVLIVDDNGTYLRDAAFDEVGVLAIHGPNVFAGYLDPRHNQGIWIERDGARWLHTGDMARQDSDGYFWLTGRKKELIIRGGHNIDPALIEAPLHTHPAVALAAAIGRPDAHAGEVPVVYVQLKPGASATSEELMAFAMENVRERAAWPRHVRVLEALPVTAVGKIFKPALSMREIEDVVRGHATDTDAELIALDVFQHPQRGLLAKIQAGRNAGALKQALAAYAFATELAS</sequence>
<accession>A0AAW8DU11</accession>
<dbReference type="PANTHER" id="PTHR43767">
    <property type="entry name" value="LONG-CHAIN-FATTY-ACID--COA LIGASE"/>
    <property type="match status" value="1"/>
</dbReference>
<evidence type="ECO:0000259" key="2">
    <source>
        <dbReference type="Pfam" id="PF13193"/>
    </source>
</evidence>
<dbReference type="AlphaFoldDB" id="A0AAW8DU11"/>
<dbReference type="InterPro" id="IPR000873">
    <property type="entry name" value="AMP-dep_synth/lig_dom"/>
</dbReference>
<reference evidence="3" key="1">
    <citation type="submission" date="2023-07" db="EMBL/GenBank/DDBJ databases">
        <title>Sorghum-associated microbial communities from plants grown in Nebraska, USA.</title>
        <authorList>
            <person name="Schachtman D."/>
        </authorList>
    </citation>
    <scope>NUCLEOTIDE SEQUENCE</scope>
    <source>
        <strain evidence="3">DS2795</strain>
    </source>
</reference>
<keyword evidence="3" id="KW-0436">Ligase</keyword>
<dbReference type="InterPro" id="IPR025110">
    <property type="entry name" value="AMP-bd_C"/>
</dbReference>
<dbReference type="InterPro" id="IPR045851">
    <property type="entry name" value="AMP-bd_C_sf"/>
</dbReference>
<comment type="caution">
    <text evidence="3">The sequence shown here is derived from an EMBL/GenBank/DDBJ whole genome shotgun (WGS) entry which is preliminary data.</text>
</comment>
<dbReference type="SUPFAM" id="SSF56801">
    <property type="entry name" value="Acetyl-CoA synthetase-like"/>
    <property type="match status" value="1"/>
</dbReference>
<dbReference type="RefSeq" id="WP_307636285.1">
    <property type="nucleotide sequence ID" value="NZ_JAUSRR010000003.1"/>
</dbReference>
<dbReference type="Proteomes" id="UP001244295">
    <property type="component" value="Unassembled WGS sequence"/>
</dbReference>